<organism evidence="5 6">
    <name type="scientific">Haloarcula salina</name>
    <dbReference type="NCBI Taxonomy" id="1429914"/>
    <lineage>
        <taxon>Archaea</taxon>
        <taxon>Methanobacteriati</taxon>
        <taxon>Methanobacteriota</taxon>
        <taxon>Stenosarchaea group</taxon>
        <taxon>Halobacteria</taxon>
        <taxon>Halobacteriales</taxon>
        <taxon>Haloarculaceae</taxon>
        <taxon>Haloarcula</taxon>
    </lineage>
</organism>
<dbReference type="Gene3D" id="3.40.630.30">
    <property type="match status" value="1"/>
</dbReference>
<evidence type="ECO:0000256" key="1">
    <source>
        <dbReference type="ARBA" id="ARBA00022679"/>
    </source>
</evidence>
<dbReference type="AlphaFoldDB" id="A0AA41G0B3"/>
<sequence length="247" mass="27048">MEIRPATADDSTAIESIARRSFRASYVLSPAKIATIVETTFAPAPVGERIENGDDELVVAEESDDDGTRLVGFGELGDGTTIEWLHVHPEARGRGVGRALVEELRSEAETTAPQFTARALESAREGAPFLERFGLYASEQYTTEVGGERFTVEVYTRHRANPDRQERDDSVPDEVTLDGERQPVATDESLQGARGPFYAVRDDGGTRVGYLCSACESTSVTSDGLERLQCTDCGNTHRPDEWDPAYL</sequence>
<protein>
    <submittedName>
        <fullName evidence="5">GNAT family N-acetyltransferase</fullName>
        <ecNumber evidence="5">2.3.1.-</ecNumber>
    </submittedName>
</protein>
<keyword evidence="2 5" id="KW-0012">Acyltransferase</keyword>
<feature type="domain" description="N-acetyltransferase" evidence="4">
    <location>
        <begin position="1"/>
        <end position="161"/>
    </location>
</feature>
<dbReference type="RefSeq" id="WP_162413118.1">
    <property type="nucleotide sequence ID" value="NZ_JAHQXE010000002.1"/>
</dbReference>
<dbReference type="EC" id="2.3.1.-" evidence="5"/>
<dbReference type="Proteomes" id="UP001166304">
    <property type="component" value="Unassembled WGS sequence"/>
</dbReference>
<proteinExistence type="predicted"/>
<feature type="compositionally biased region" description="Basic and acidic residues" evidence="3">
    <location>
        <begin position="160"/>
        <end position="170"/>
    </location>
</feature>
<dbReference type="InterPro" id="IPR043854">
    <property type="entry name" value="DUF5816"/>
</dbReference>
<evidence type="ECO:0000313" key="6">
    <source>
        <dbReference type="Proteomes" id="UP001166304"/>
    </source>
</evidence>
<dbReference type="CDD" id="cd04301">
    <property type="entry name" value="NAT_SF"/>
    <property type="match status" value="1"/>
</dbReference>
<keyword evidence="6" id="KW-1185">Reference proteome</keyword>
<dbReference type="GO" id="GO:0016747">
    <property type="term" value="F:acyltransferase activity, transferring groups other than amino-acyl groups"/>
    <property type="evidence" value="ECO:0007669"/>
    <property type="project" value="InterPro"/>
</dbReference>
<dbReference type="Pfam" id="PF13673">
    <property type="entry name" value="Acetyltransf_10"/>
    <property type="match status" value="1"/>
</dbReference>
<dbReference type="Pfam" id="PF19133">
    <property type="entry name" value="DUF5816"/>
    <property type="match status" value="1"/>
</dbReference>
<feature type="region of interest" description="Disordered" evidence="3">
    <location>
        <begin position="158"/>
        <end position="197"/>
    </location>
</feature>
<evidence type="ECO:0000256" key="3">
    <source>
        <dbReference type="SAM" id="MobiDB-lite"/>
    </source>
</evidence>
<dbReference type="SUPFAM" id="SSF55729">
    <property type="entry name" value="Acyl-CoA N-acyltransferases (Nat)"/>
    <property type="match status" value="1"/>
</dbReference>
<evidence type="ECO:0000256" key="2">
    <source>
        <dbReference type="ARBA" id="ARBA00023315"/>
    </source>
</evidence>
<gene>
    <name evidence="5" type="ORF">KTS37_09045</name>
</gene>
<dbReference type="PROSITE" id="PS51186">
    <property type="entry name" value="GNAT"/>
    <property type="match status" value="1"/>
</dbReference>
<accession>A0AA41G0B3</accession>
<comment type="caution">
    <text evidence="5">The sequence shown here is derived from an EMBL/GenBank/DDBJ whole genome shotgun (WGS) entry which is preliminary data.</text>
</comment>
<dbReference type="EMBL" id="JAHQXE010000002">
    <property type="protein sequence ID" value="MBV0901933.1"/>
    <property type="molecule type" value="Genomic_DNA"/>
</dbReference>
<dbReference type="PANTHER" id="PTHR43877">
    <property type="entry name" value="AMINOALKYLPHOSPHONATE N-ACETYLTRANSFERASE-RELATED-RELATED"/>
    <property type="match status" value="1"/>
</dbReference>
<evidence type="ECO:0000259" key="4">
    <source>
        <dbReference type="PROSITE" id="PS51186"/>
    </source>
</evidence>
<evidence type="ECO:0000313" key="5">
    <source>
        <dbReference type="EMBL" id="MBV0901933.1"/>
    </source>
</evidence>
<reference evidence="5" key="1">
    <citation type="submission" date="2021-06" db="EMBL/GenBank/DDBJ databases">
        <title>New haloarchaea isolates fom saline soil.</title>
        <authorList>
            <person name="Duran-Viseras A."/>
            <person name="Sanchez-Porro C.S."/>
            <person name="Ventosa A."/>
        </authorList>
    </citation>
    <scope>NUCLEOTIDE SEQUENCE</scope>
    <source>
        <strain evidence="5">JCM 18369</strain>
    </source>
</reference>
<name>A0AA41G0B3_9EURY</name>
<dbReference type="InterPro" id="IPR016181">
    <property type="entry name" value="Acyl_CoA_acyltransferase"/>
</dbReference>
<dbReference type="InterPro" id="IPR050832">
    <property type="entry name" value="Bact_Acetyltransf"/>
</dbReference>
<dbReference type="InterPro" id="IPR000182">
    <property type="entry name" value="GNAT_dom"/>
</dbReference>
<keyword evidence="1 5" id="KW-0808">Transferase</keyword>